<protein>
    <submittedName>
        <fullName evidence="2">Uncharacterized protein</fullName>
    </submittedName>
</protein>
<organism evidence="2 3">
    <name type="scientific">Intestinimonas butyriciproducens</name>
    <dbReference type="NCBI Taxonomy" id="1297617"/>
    <lineage>
        <taxon>Bacteria</taxon>
        <taxon>Bacillati</taxon>
        <taxon>Bacillota</taxon>
        <taxon>Clostridia</taxon>
        <taxon>Eubacteriales</taxon>
        <taxon>Intestinimonas</taxon>
    </lineage>
</organism>
<name>A0A0S2W0J5_9FIRM</name>
<dbReference type="KEGG" id="ibu:IB211_00480"/>
<proteinExistence type="predicted"/>
<evidence type="ECO:0000313" key="3">
    <source>
        <dbReference type="Proteomes" id="UP000064844"/>
    </source>
</evidence>
<sequence>MAESIYIKELNKGIRETAKGLREVTVKLTPLEEALPEVTQGIGKLERGAEEAGSTLAESGKRFTKPEDGGEAGTSRLAGGISKAALDNLVKSGMWSTIGRTTSAAAEAGFSSLLGDTAGSMASHIVSDAGTGLMFGLLNATAAGGGIAASAATAAGGIAGAMGGLGSVLGGPVGGWWWAPCSAWRKGSWSPSRSRTRPSRTM</sequence>
<accession>A0A0S2W0J5</accession>
<reference evidence="3" key="2">
    <citation type="submission" date="2015-04" db="EMBL/GenBank/DDBJ databases">
        <title>A butyrogenic pathway from the amino acid lysine in a human gut commensal.</title>
        <authorList>
            <person name="de Vos W.M."/>
            <person name="Bui N.T.P."/>
            <person name="Plugge C.M."/>
            <person name="Ritari J."/>
        </authorList>
    </citation>
    <scope>NUCLEOTIDE SEQUENCE [LARGE SCALE GENOMIC DNA]</scope>
    <source>
        <strain evidence="3">AF211</strain>
    </source>
</reference>
<evidence type="ECO:0000256" key="1">
    <source>
        <dbReference type="SAM" id="MobiDB-lite"/>
    </source>
</evidence>
<dbReference type="Proteomes" id="UP000064844">
    <property type="component" value="Chromosome"/>
</dbReference>
<dbReference type="RefSeq" id="WP_058116975.1">
    <property type="nucleotide sequence ID" value="NZ_CP011307.1"/>
</dbReference>
<dbReference type="EMBL" id="CP011307">
    <property type="protein sequence ID" value="ALP92875.1"/>
    <property type="molecule type" value="Genomic_DNA"/>
</dbReference>
<evidence type="ECO:0000313" key="2">
    <source>
        <dbReference type="EMBL" id="ALP92875.1"/>
    </source>
</evidence>
<gene>
    <name evidence="2" type="ORF">IB211_00480</name>
</gene>
<keyword evidence="3" id="KW-1185">Reference proteome</keyword>
<dbReference type="STRING" id="1297617.IB211_00480"/>
<reference evidence="2 3" key="1">
    <citation type="journal article" date="2015" name="Nat. Commun.">
        <title>Production of butyrate from lysine and the Amadori product fructoselysine by a human gut commensal.</title>
        <authorList>
            <person name="Bui T.P."/>
            <person name="Ritari J."/>
            <person name="Boeren S."/>
            <person name="de Waard P."/>
            <person name="Plugge C.M."/>
            <person name="de Vos W.M."/>
        </authorList>
    </citation>
    <scope>NUCLEOTIDE SEQUENCE [LARGE SCALE GENOMIC DNA]</scope>
    <source>
        <strain evidence="2 3">AF211</strain>
    </source>
</reference>
<feature type="compositionally biased region" description="Basic and acidic residues" evidence="1">
    <location>
        <begin position="59"/>
        <end position="68"/>
    </location>
</feature>
<dbReference type="AlphaFoldDB" id="A0A0S2W0J5"/>
<feature type="region of interest" description="Disordered" evidence="1">
    <location>
        <begin position="45"/>
        <end position="76"/>
    </location>
</feature>